<keyword evidence="4" id="KW-0597">Phosphoprotein</keyword>
<dbReference type="SUPFAM" id="SSF47336">
    <property type="entry name" value="ACP-like"/>
    <property type="match status" value="2"/>
</dbReference>
<accession>Q45R84</accession>
<dbReference type="GO" id="GO:0072330">
    <property type="term" value="P:monocarboxylic acid biosynthetic process"/>
    <property type="evidence" value="ECO:0007669"/>
    <property type="project" value="UniProtKB-ARBA"/>
</dbReference>
<evidence type="ECO:0000256" key="5">
    <source>
        <dbReference type="SAM" id="MobiDB-lite"/>
    </source>
</evidence>
<feature type="region of interest" description="Disordered" evidence="5">
    <location>
        <begin position="952"/>
        <end position="973"/>
    </location>
</feature>
<dbReference type="Gene3D" id="2.30.38.10">
    <property type="entry name" value="Luciferase, Domain 3"/>
    <property type="match status" value="1"/>
</dbReference>
<evidence type="ECO:0000256" key="4">
    <source>
        <dbReference type="ARBA" id="ARBA00022553"/>
    </source>
</evidence>
<name>Q45R84_STRFR</name>
<dbReference type="CDD" id="cd19540">
    <property type="entry name" value="LCL_NRPS-like"/>
    <property type="match status" value="1"/>
</dbReference>
<dbReference type="InterPro" id="IPR001242">
    <property type="entry name" value="Condensation_dom"/>
</dbReference>
<dbReference type="Pfam" id="PF00550">
    <property type="entry name" value="PP-binding"/>
    <property type="match status" value="2"/>
</dbReference>
<dbReference type="InterPro" id="IPR045851">
    <property type="entry name" value="AMP-bd_C_sf"/>
</dbReference>
<evidence type="ECO:0000256" key="2">
    <source>
        <dbReference type="ARBA" id="ARBA00006432"/>
    </source>
</evidence>
<feature type="region of interest" description="Disordered" evidence="5">
    <location>
        <begin position="1251"/>
        <end position="1274"/>
    </location>
</feature>
<dbReference type="InterPro" id="IPR023213">
    <property type="entry name" value="CAT-like_dom_sf"/>
</dbReference>
<dbReference type="SUPFAM" id="SSF52777">
    <property type="entry name" value="CoA-dependent acyltransferases"/>
    <property type="match status" value="4"/>
</dbReference>
<dbReference type="Gene3D" id="3.40.50.1820">
    <property type="entry name" value="alpha/beta hydrolase"/>
    <property type="match status" value="1"/>
</dbReference>
<dbReference type="PANTHER" id="PTHR45527">
    <property type="entry name" value="NONRIBOSOMAL PEPTIDE SYNTHETASE"/>
    <property type="match status" value="1"/>
</dbReference>
<reference evidence="7" key="1">
    <citation type="journal article" date="2006" name="J. Ind. Microbiol. Biotechnol.">
        <title>The lipopeptide antibiotic A54145 biosynthetic gene cluster from Streptomyces fradiae.</title>
        <authorList>
            <person name="Miao V."/>
            <person name="Brost R."/>
            <person name="Chapple J."/>
            <person name="She K."/>
            <person name="Coeffet-Le Gal M.F."/>
            <person name="Baltz R.H."/>
        </authorList>
    </citation>
    <scope>NUCLEOTIDE SEQUENCE</scope>
    <source>
        <strain evidence="7">NRRL18158</strain>
    </source>
</reference>
<dbReference type="SMART" id="SM00823">
    <property type="entry name" value="PKS_PP"/>
    <property type="match status" value="2"/>
</dbReference>
<evidence type="ECO:0000256" key="1">
    <source>
        <dbReference type="ARBA" id="ARBA00001957"/>
    </source>
</evidence>
<dbReference type="GO" id="GO:0031177">
    <property type="term" value="F:phosphopantetheine binding"/>
    <property type="evidence" value="ECO:0007669"/>
    <property type="project" value="InterPro"/>
</dbReference>
<feature type="domain" description="Carrier" evidence="6">
    <location>
        <begin position="972"/>
        <end position="1047"/>
    </location>
</feature>
<dbReference type="InterPro" id="IPR020806">
    <property type="entry name" value="PKS_PP-bd"/>
</dbReference>
<comment type="cofactor">
    <cofactor evidence="1">
        <name>pantetheine 4'-phosphate</name>
        <dbReference type="ChEBI" id="CHEBI:47942"/>
    </cofactor>
</comment>
<evidence type="ECO:0000313" key="7">
    <source>
        <dbReference type="EMBL" id="AAZ23076.1"/>
    </source>
</evidence>
<dbReference type="FunFam" id="3.30.300.30:FF:000010">
    <property type="entry name" value="Enterobactin synthetase component F"/>
    <property type="match status" value="1"/>
</dbReference>
<dbReference type="Gene3D" id="1.10.1200.10">
    <property type="entry name" value="ACP-like"/>
    <property type="match status" value="1"/>
</dbReference>
<dbReference type="InterPro" id="IPR029058">
    <property type="entry name" value="AB_hydrolase_fold"/>
</dbReference>
<dbReference type="CDD" id="cd05930">
    <property type="entry name" value="A_NRPS"/>
    <property type="match status" value="2"/>
</dbReference>
<proteinExistence type="inferred from homology"/>
<gene>
    <name evidence="7" type="primary">lptB</name>
</gene>
<dbReference type="GO" id="GO:0043041">
    <property type="term" value="P:amino acid activation for nonribosomal peptide biosynthetic process"/>
    <property type="evidence" value="ECO:0007669"/>
    <property type="project" value="TreeGrafter"/>
</dbReference>
<dbReference type="InterPro" id="IPR010071">
    <property type="entry name" value="AA_adenyl_dom"/>
</dbReference>
<dbReference type="EMBL" id="DQ118863">
    <property type="protein sequence ID" value="AAZ23076.1"/>
    <property type="molecule type" value="Genomic_DNA"/>
</dbReference>
<dbReference type="InterPro" id="IPR009081">
    <property type="entry name" value="PP-bd_ACP"/>
</dbReference>
<feature type="domain" description="Carrier" evidence="6">
    <location>
        <begin position="2052"/>
        <end position="2127"/>
    </location>
</feature>
<dbReference type="GO" id="GO:0044550">
    <property type="term" value="P:secondary metabolite biosynthetic process"/>
    <property type="evidence" value="ECO:0007669"/>
    <property type="project" value="TreeGrafter"/>
</dbReference>
<dbReference type="PROSITE" id="PS00455">
    <property type="entry name" value="AMP_BINDING"/>
    <property type="match status" value="2"/>
</dbReference>
<dbReference type="InterPro" id="IPR000873">
    <property type="entry name" value="AMP-dep_synth/lig_dom"/>
</dbReference>
<keyword evidence="3" id="KW-0596">Phosphopantetheine</keyword>
<dbReference type="CDD" id="cd19543">
    <property type="entry name" value="DCL_NRPS"/>
    <property type="match status" value="1"/>
</dbReference>
<dbReference type="Gene3D" id="3.30.559.10">
    <property type="entry name" value="Chloramphenicol acetyltransferase-like domain"/>
    <property type="match status" value="2"/>
</dbReference>
<sequence length="2143" mass="228993">MNGPQRMVEEVLAVTPLQEGLLFHAVFDENVPDAYVSRLVLALSGELDADRLRQAAQALVARHPALRSAFRQRRSGEWFQLVATRPAVPWQELDLRPSGSPAEADKHLEALLDEHHRTGFDLGRPPLLRFLLARTGDDHHRLAVTYHHLVLDGWSMPILMRELAVLYGSGGDPSALPPVRPHRDHLDWLARRPSERSARAWRQALAGLPGPTLIAPDADRNGPLPGSVWTRLGERDTHALGAWARARGVTVNSAVQAAWATVIGRLTGRDDVVFGTTVSGRPPDLPGSEDMVGFFINTVPTRVRMRPAEPIGDLVVRIQREQTALMEHQHVRLSDIQRWSDRTVLFDTSTAFENYPADDLSAVSSAGHAGLRIEGGSGRTTNHFPLSLYALPGPALRLRLDHRPDAVDDVTTRHAADLLERALTAVHSAPATPTAALAATPATARAAAPRAAGPGAPATIVDAFEARVRATPEAPAVLAGGEELTYAELDARANRLARLLLERGVGPESRVALTVSRNAWLPVAVLGILKAGGCYVPVGATLPRERAARILRETAPVCLLTDPDAEAARTRRTAPTGDDRDENAPGGVERVVLTGALLAAFDPAPPTDAERAGPLLPGHLAYLLHTSGSSGRPKGVAVEHAQVTALLSWAGTGVGADRLHRTVASTSESFDVSVFDTLVPLLTGGRIEIVENTLAVADRTGGEPSLLNAVPSALQALLERGEPLAVHTFLCAGEPFPAPLARSLRAAFPRARVANLYGPTETTVFVTAHFLDGTDDGAPPVGRPLPGVRVHILDPWLRPVPDGVVGELYLAGEHVTRGYWQRPATTAERYVADIFGAPGARMYRSGDLGRLRPDGEIDLVGRADDQVKVRGHRVELGEVEAALASHPDVLRAAAAVHDGKPAGPRLVGYVVPRGPAPDTAAVLDHVRREVPPYMVPSALVVLDELPLTVNGKRDRAALPPPPDRSDTTRARAPRGPHETILLGLFAEVLGVRPVGIDDDFFALGGHSLLATRLVSRVRTTLGAELAVRDLFEHPTVAGLYARIARAGAARPPVSRVHARPDRVPLSFAQRRLWFLHRLQGHSAAYHVPLALRLTGRLDPAALRGAIADTVARHGSLRTVFHEDAEGVRQIVQDASAAARLITLIPEPVEDPLRAAEEAVAEPFDLTAGPPLRCRLFTRSADPADPRAGAGQEPQEHLFLLVVHHIAADGWSLRIIARDVAAAYAARVRGEDFAPAPPPVDYVDHTLWQHRVLGDPDADGGPDTEGGHATEGGPLDTQLAHWRRRLAGLPQEIALPADRQRPAASSHRGADVDFTVPAAAAERIRQLAGTTGTTPFMVLQAALAVLLHRMGAGTDIPLGTPVAGRTDSAVEGVVGLFVNTLVLRTDLSGSPTFAQLLGRVRATALDAYAHQDVPFERLVEVLAPERSLARHPLFQVSLVLQNLDEAAAPVDGLPGLRAETVRTRRDGAKVDLSFVLAPGGPEGGDMPGVLTYSADLFDHATARGLVDRLLRVLDQVLAAPATPVGRVDVLLPGEARRELEHSRGPGAAGDGDEPLARFEKWAATTPDAPALRWDGGRLTYAELDRKADAVARALVGRSLGPEDVVAVVAPRDPDVVAALLGVLRCGAAYLPIDEAWPPARIRRTTTDAGARLLLAPGDTDAARTAFGPACGPDTDILGLEDPAFRATGGPALPAGRNHPRSLAYVLYTSGSTGRPKGVGVERRALAHYVEGAVHRYPDAAATTLLHSPLTFDLSATALFTPLASGGCVVLGEVDRAAEAHPVDFVKATPSHLPLLERRPGLLGENGTLVLGGEALDGRALRAWRAAHPHAEVVNAYGPTELTVNCAEHRIAAGEPVPDGPVPIGRPFAGVRAMVLDTALAPAPPGVAGELYVTGPGVARGYLGQRALTAERFVACPFGEPGERMYRTGDLVRRLPGGELEYVGRTDEQVKLRGFRIELPEVARTLAADESVARAVVVVREDRPGDRRLTGYVVPAAGVRPHEDELRGAVARTLPDYMVPSAVVVLDELPTTPHGKLDRRALPAPAHRSRGGRPPRDQRERDLCRIYADVLGLPEVGAEDDFFALGGHSLLATRLVNRIRAELAEELDVRTVFEARTVAALAARLRTARPDTRPALRRMSRSEDL</sequence>
<comment type="similarity">
    <text evidence="2">Belongs to the ATP-dependent AMP-binding enzyme family.</text>
</comment>
<dbReference type="Pfam" id="PF00668">
    <property type="entry name" value="Condensation"/>
    <property type="match status" value="2"/>
</dbReference>
<dbReference type="Pfam" id="PF00501">
    <property type="entry name" value="AMP-binding"/>
    <property type="match status" value="2"/>
</dbReference>
<dbReference type="InterPro" id="IPR036736">
    <property type="entry name" value="ACP-like_sf"/>
</dbReference>
<dbReference type="PROSITE" id="PS00012">
    <property type="entry name" value="PHOSPHOPANTETHEINE"/>
    <property type="match status" value="2"/>
</dbReference>
<dbReference type="GO" id="GO:0017000">
    <property type="term" value="P:antibiotic biosynthetic process"/>
    <property type="evidence" value="ECO:0007669"/>
    <property type="project" value="UniProtKB-ARBA"/>
</dbReference>
<dbReference type="SUPFAM" id="SSF56801">
    <property type="entry name" value="Acetyl-CoA synthetase-like"/>
    <property type="match status" value="2"/>
</dbReference>
<dbReference type="FunFam" id="1.10.1200.10:FF:000005">
    <property type="entry name" value="Nonribosomal peptide synthetase 1"/>
    <property type="match status" value="1"/>
</dbReference>
<evidence type="ECO:0000259" key="6">
    <source>
        <dbReference type="PROSITE" id="PS50075"/>
    </source>
</evidence>
<organism evidence="7">
    <name type="scientific">Streptomyces fradiae</name>
    <name type="common">Streptomyces roseoflavus</name>
    <dbReference type="NCBI Taxonomy" id="1906"/>
    <lineage>
        <taxon>Bacteria</taxon>
        <taxon>Bacillati</taxon>
        <taxon>Actinomycetota</taxon>
        <taxon>Actinomycetes</taxon>
        <taxon>Kitasatosporales</taxon>
        <taxon>Streptomycetaceae</taxon>
        <taxon>Streptomyces</taxon>
    </lineage>
</organism>
<dbReference type="InterPro" id="IPR042099">
    <property type="entry name" value="ANL_N_sf"/>
</dbReference>
<protein>
    <submittedName>
        <fullName evidence="7">Peptide synthetase</fullName>
    </submittedName>
</protein>
<dbReference type="FunFam" id="1.10.1200.10:FF:000016">
    <property type="entry name" value="Non-ribosomal peptide synthase"/>
    <property type="match status" value="1"/>
</dbReference>
<feature type="region of interest" description="Disordered" evidence="5">
    <location>
        <begin position="566"/>
        <end position="586"/>
    </location>
</feature>
<dbReference type="InterPro" id="IPR020845">
    <property type="entry name" value="AMP-binding_CS"/>
</dbReference>
<dbReference type="Gene3D" id="3.30.300.30">
    <property type="match status" value="2"/>
</dbReference>
<dbReference type="GO" id="GO:0003824">
    <property type="term" value="F:catalytic activity"/>
    <property type="evidence" value="ECO:0007669"/>
    <property type="project" value="InterPro"/>
</dbReference>
<dbReference type="GO" id="GO:0005829">
    <property type="term" value="C:cytosol"/>
    <property type="evidence" value="ECO:0007669"/>
    <property type="project" value="TreeGrafter"/>
</dbReference>
<dbReference type="FunFam" id="2.30.38.10:FF:000001">
    <property type="entry name" value="Non-ribosomal peptide synthetase PvdI"/>
    <property type="match status" value="1"/>
</dbReference>
<dbReference type="Pfam" id="PF13193">
    <property type="entry name" value="AMP-binding_C"/>
    <property type="match status" value="2"/>
</dbReference>
<feature type="region of interest" description="Disordered" evidence="5">
    <location>
        <begin position="2032"/>
        <end position="2057"/>
    </location>
</feature>
<dbReference type="InterPro" id="IPR025110">
    <property type="entry name" value="AMP-bd_C"/>
</dbReference>
<dbReference type="Gene3D" id="3.40.50.980">
    <property type="match status" value="2"/>
</dbReference>
<dbReference type="PROSITE" id="PS50075">
    <property type="entry name" value="CARRIER"/>
    <property type="match status" value="2"/>
</dbReference>
<dbReference type="NCBIfam" id="TIGR01733">
    <property type="entry name" value="AA-adenyl-dom"/>
    <property type="match status" value="2"/>
</dbReference>
<dbReference type="GO" id="GO:0008610">
    <property type="term" value="P:lipid biosynthetic process"/>
    <property type="evidence" value="ECO:0007669"/>
    <property type="project" value="UniProtKB-ARBA"/>
</dbReference>
<evidence type="ECO:0000256" key="3">
    <source>
        <dbReference type="ARBA" id="ARBA00022450"/>
    </source>
</evidence>
<dbReference type="Gene3D" id="3.40.50.12780">
    <property type="entry name" value="N-terminal domain of ligase-like"/>
    <property type="match status" value="1"/>
</dbReference>
<dbReference type="PANTHER" id="PTHR45527:SF1">
    <property type="entry name" value="FATTY ACID SYNTHASE"/>
    <property type="match status" value="1"/>
</dbReference>
<dbReference type="InterPro" id="IPR006162">
    <property type="entry name" value="Ppantetheine_attach_site"/>
</dbReference>
<dbReference type="Gene3D" id="3.30.559.30">
    <property type="entry name" value="Nonribosomal peptide synthetase, condensation domain"/>
    <property type="match status" value="2"/>
</dbReference>